<name>A0ACC0P2R2_RHOML</name>
<protein>
    <submittedName>
        <fullName evidence="1">Uncharacterized protein</fullName>
    </submittedName>
</protein>
<accession>A0ACC0P2R2</accession>
<reference evidence="1" key="1">
    <citation type="submission" date="2022-02" db="EMBL/GenBank/DDBJ databases">
        <title>Plant Genome Project.</title>
        <authorList>
            <person name="Zhang R.-G."/>
        </authorList>
    </citation>
    <scope>NUCLEOTIDE SEQUENCE</scope>
    <source>
        <strain evidence="1">AT1</strain>
    </source>
</reference>
<dbReference type="Proteomes" id="UP001062846">
    <property type="component" value="Chromosome 4"/>
</dbReference>
<gene>
    <name evidence="1" type="ORF">RHMOL_Rhmol04G0215500</name>
</gene>
<keyword evidence="2" id="KW-1185">Reference proteome</keyword>
<sequence>MLKIEGVTVTLPRTGRRAKQRLPAQCREGVAERGEDKEVEQEGGGDEVEEAPLAGVAFGGGEAQVARFCGCGGFSRSSHGDVLIRKFEPVLTWKSKIGVMLKLEFGN</sequence>
<organism evidence="1 2">
    <name type="scientific">Rhododendron molle</name>
    <name type="common">Chinese azalea</name>
    <name type="synonym">Azalea mollis</name>
    <dbReference type="NCBI Taxonomy" id="49168"/>
    <lineage>
        <taxon>Eukaryota</taxon>
        <taxon>Viridiplantae</taxon>
        <taxon>Streptophyta</taxon>
        <taxon>Embryophyta</taxon>
        <taxon>Tracheophyta</taxon>
        <taxon>Spermatophyta</taxon>
        <taxon>Magnoliopsida</taxon>
        <taxon>eudicotyledons</taxon>
        <taxon>Gunneridae</taxon>
        <taxon>Pentapetalae</taxon>
        <taxon>asterids</taxon>
        <taxon>Ericales</taxon>
        <taxon>Ericaceae</taxon>
        <taxon>Ericoideae</taxon>
        <taxon>Rhodoreae</taxon>
        <taxon>Rhododendron</taxon>
    </lineage>
</organism>
<evidence type="ECO:0000313" key="1">
    <source>
        <dbReference type="EMBL" id="KAI8559938.1"/>
    </source>
</evidence>
<comment type="caution">
    <text evidence="1">The sequence shown here is derived from an EMBL/GenBank/DDBJ whole genome shotgun (WGS) entry which is preliminary data.</text>
</comment>
<dbReference type="EMBL" id="CM046391">
    <property type="protein sequence ID" value="KAI8559938.1"/>
    <property type="molecule type" value="Genomic_DNA"/>
</dbReference>
<evidence type="ECO:0000313" key="2">
    <source>
        <dbReference type="Proteomes" id="UP001062846"/>
    </source>
</evidence>
<proteinExistence type="predicted"/>